<gene>
    <name evidence="2" type="ORF">G1C94_0119</name>
</gene>
<dbReference type="RefSeq" id="WP_172143733.1">
    <property type="nucleotide sequence ID" value="NZ_JAAIIJ010000002.1"/>
</dbReference>
<keyword evidence="1" id="KW-1133">Transmembrane helix</keyword>
<dbReference type="EMBL" id="JAAIIJ010000002">
    <property type="protein sequence ID" value="NMN01498.1"/>
    <property type="molecule type" value="Genomic_DNA"/>
</dbReference>
<comment type="caution">
    <text evidence="2">The sequence shown here is derived from an EMBL/GenBank/DDBJ whole genome shotgun (WGS) entry which is preliminary data.</text>
</comment>
<evidence type="ECO:0000313" key="3">
    <source>
        <dbReference type="Proteomes" id="UP000553756"/>
    </source>
</evidence>
<evidence type="ECO:0000313" key="2">
    <source>
        <dbReference type="EMBL" id="NMN01498.1"/>
    </source>
</evidence>
<accession>A0ABX1SX84</accession>
<sequence length="309" mass="33486">MTDEQDKGNVAVEEALYVPRFQDLMAPVKLPRKRPPLPAVLGGAVACIVAIALVVVIAMVKPFSSLRATDYASGVSQASDLQTRYTAVSESLDQSLIFLVSQSSQYDSTAVSDVAKHTDELRQSIDSFAQLRVTNKDEEVNAAYDLYERQAERFIELANNLAQSTKALSETKTACDAIPSGTVFDSNYTSEYEQYVSSCRASVDKLAEAPAKVVTEFAATLSSTLDQTNDILNQLKDIGSPVGISTGSAKGQQLTQLSSQLVDLDISSGMFSDFYSDKLQQTLDNASPAKPFDRLKTALEQGYDSTSKK</sequence>
<protein>
    <submittedName>
        <fullName evidence="2">Uncharacterized protein</fullName>
    </submittedName>
</protein>
<keyword evidence="1" id="KW-0812">Transmembrane</keyword>
<keyword evidence="3" id="KW-1185">Reference proteome</keyword>
<reference evidence="2 3" key="1">
    <citation type="submission" date="2020-02" db="EMBL/GenBank/DDBJ databases">
        <title>Characterization of phylogenetic diversity of novel bifidobacterial species isolated in Czech ZOOs.</title>
        <authorList>
            <person name="Lugli G.A."/>
            <person name="Vera N.B."/>
            <person name="Ventura M."/>
        </authorList>
    </citation>
    <scope>NUCLEOTIDE SEQUENCE [LARGE SCALE GENOMIC DNA]</scope>
    <source>
        <strain evidence="2 3">DSM 109963</strain>
    </source>
</reference>
<name>A0ABX1SX84_9BIFI</name>
<feature type="transmembrane region" description="Helical" evidence="1">
    <location>
        <begin position="39"/>
        <end position="60"/>
    </location>
</feature>
<keyword evidence="1" id="KW-0472">Membrane</keyword>
<proteinExistence type="predicted"/>
<dbReference type="Proteomes" id="UP000553756">
    <property type="component" value="Unassembled WGS sequence"/>
</dbReference>
<organism evidence="2 3">
    <name type="scientific">Bifidobacterium panos</name>
    <dbReference type="NCBI Taxonomy" id="2675321"/>
    <lineage>
        <taxon>Bacteria</taxon>
        <taxon>Bacillati</taxon>
        <taxon>Actinomycetota</taxon>
        <taxon>Actinomycetes</taxon>
        <taxon>Bifidobacteriales</taxon>
        <taxon>Bifidobacteriaceae</taxon>
        <taxon>Bifidobacterium</taxon>
    </lineage>
</organism>
<evidence type="ECO:0000256" key="1">
    <source>
        <dbReference type="SAM" id="Phobius"/>
    </source>
</evidence>